<dbReference type="Proteomes" id="UP000827092">
    <property type="component" value="Unassembled WGS sequence"/>
</dbReference>
<evidence type="ECO:0000256" key="1">
    <source>
        <dbReference type="ARBA" id="ARBA00006322"/>
    </source>
</evidence>
<name>A0AAV6U7T5_9ARAC</name>
<keyword evidence="3" id="KW-1185">Reference proteome</keyword>
<sequence length="169" mass="19771">MLFLDDARIKNFTSCFKEKKFLAFFFRRIRLNTTGKYEKDFPFFSPCGNEKNFVRCDDLPIVFTHILEVKQGVKQVDYLSYGHTGDMLKVKFEPEKICMLPETGRVYHTGPEATGGVGLIKSSLAIDLSQNFLYKNKEDTHEMPTYFMWKDKKYSLTNEVVDHLRTLKI</sequence>
<comment type="similarity">
    <text evidence="1">Belongs to the UPF0598 family.</text>
</comment>
<dbReference type="EMBL" id="JAFNEN010000585">
    <property type="protein sequence ID" value="KAG8180124.1"/>
    <property type="molecule type" value="Genomic_DNA"/>
</dbReference>
<proteinExistence type="inferred from homology"/>
<organism evidence="2 3">
    <name type="scientific">Oedothorax gibbosus</name>
    <dbReference type="NCBI Taxonomy" id="931172"/>
    <lineage>
        <taxon>Eukaryota</taxon>
        <taxon>Metazoa</taxon>
        <taxon>Ecdysozoa</taxon>
        <taxon>Arthropoda</taxon>
        <taxon>Chelicerata</taxon>
        <taxon>Arachnida</taxon>
        <taxon>Araneae</taxon>
        <taxon>Araneomorphae</taxon>
        <taxon>Entelegynae</taxon>
        <taxon>Araneoidea</taxon>
        <taxon>Linyphiidae</taxon>
        <taxon>Erigoninae</taxon>
        <taxon>Oedothorax</taxon>
    </lineage>
</organism>
<dbReference type="AlphaFoldDB" id="A0AAV6U7T5"/>
<dbReference type="PANTHER" id="PTHR31449:SF3">
    <property type="entry name" value="UPF0598 PROTEIN C8ORF82"/>
    <property type="match status" value="1"/>
</dbReference>
<gene>
    <name evidence="2" type="ORF">JTE90_012139</name>
</gene>
<reference evidence="2 3" key="1">
    <citation type="journal article" date="2022" name="Nat. Ecol. Evol.">
        <title>A masculinizing supergene underlies an exaggerated male reproductive morph in a spider.</title>
        <authorList>
            <person name="Hendrickx F."/>
            <person name="De Corte Z."/>
            <person name="Sonet G."/>
            <person name="Van Belleghem S.M."/>
            <person name="Kostlbacher S."/>
            <person name="Vangestel C."/>
        </authorList>
    </citation>
    <scope>NUCLEOTIDE SEQUENCE [LARGE SCALE GENOMIC DNA]</scope>
    <source>
        <strain evidence="2">W744_W776</strain>
    </source>
</reference>
<dbReference type="InterPro" id="IPR028108">
    <property type="entry name" value="DUF4505"/>
</dbReference>
<evidence type="ECO:0000313" key="2">
    <source>
        <dbReference type="EMBL" id="KAG8180124.1"/>
    </source>
</evidence>
<protein>
    <submittedName>
        <fullName evidence="2">Uncharacterized protein</fullName>
    </submittedName>
</protein>
<accession>A0AAV6U7T5</accession>
<dbReference type="Pfam" id="PF14956">
    <property type="entry name" value="DUF4505"/>
    <property type="match status" value="1"/>
</dbReference>
<comment type="caution">
    <text evidence="2">The sequence shown here is derived from an EMBL/GenBank/DDBJ whole genome shotgun (WGS) entry which is preliminary data.</text>
</comment>
<dbReference type="PANTHER" id="PTHR31449">
    <property type="entry name" value="UPF0598 PROTEIN C8ORF82"/>
    <property type="match status" value="1"/>
</dbReference>
<evidence type="ECO:0000313" key="3">
    <source>
        <dbReference type="Proteomes" id="UP000827092"/>
    </source>
</evidence>